<gene>
    <name evidence="6" type="ORF">WG901_20550</name>
</gene>
<dbReference type="InterPro" id="IPR050109">
    <property type="entry name" value="HTH-type_TetR-like_transc_reg"/>
</dbReference>
<evidence type="ECO:0000256" key="3">
    <source>
        <dbReference type="ARBA" id="ARBA00023163"/>
    </source>
</evidence>
<keyword evidence="3" id="KW-0804">Transcription</keyword>
<dbReference type="Proteomes" id="UP001361239">
    <property type="component" value="Unassembled WGS sequence"/>
</dbReference>
<keyword evidence="1" id="KW-0805">Transcription regulation</keyword>
<keyword evidence="2 4" id="KW-0238">DNA-binding</keyword>
<dbReference type="RefSeq" id="WP_339588995.1">
    <property type="nucleotide sequence ID" value="NZ_JBBHJZ010000005.1"/>
</dbReference>
<evidence type="ECO:0000313" key="7">
    <source>
        <dbReference type="Proteomes" id="UP001361239"/>
    </source>
</evidence>
<organism evidence="6 7">
    <name type="scientific">Novosphingobium anseongense</name>
    <dbReference type="NCBI Taxonomy" id="3133436"/>
    <lineage>
        <taxon>Bacteria</taxon>
        <taxon>Pseudomonadati</taxon>
        <taxon>Pseudomonadota</taxon>
        <taxon>Alphaproteobacteria</taxon>
        <taxon>Sphingomonadales</taxon>
        <taxon>Sphingomonadaceae</taxon>
        <taxon>Novosphingobium</taxon>
    </lineage>
</organism>
<dbReference type="EMBL" id="JBBHJZ010000005">
    <property type="protein sequence ID" value="MEJ5979055.1"/>
    <property type="molecule type" value="Genomic_DNA"/>
</dbReference>
<protein>
    <submittedName>
        <fullName evidence="6">Helix-turn-helix domain-containing protein</fullName>
    </submittedName>
</protein>
<reference evidence="6 7" key="1">
    <citation type="submission" date="2024-03" db="EMBL/GenBank/DDBJ databases">
        <authorList>
            <person name="Jo J.-H."/>
        </authorList>
    </citation>
    <scope>NUCLEOTIDE SEQUENCE [LARGE SCALE GENOMIC DNA]</scope>
    <source>
        <strain evidence="6 7">PS1R-30</strain>
    </source>
</reference>
<dbReference type="Gene3D" id="1.10.357.10">
    <property type="entry name" value="Tetracycline Repressor, domain 2"/>
    <property type="match status" value="1"/>
</dbReference>
<evidence type="ECO:0000259" key="5">
    <source>
        <dbReference type="PROSITE" id="PS50977"/>
    </source>
</evidence>
<dbReference type="Pfam" id="PF00440">
    <property type="entry name" value="TetR_N"/>
    <property type="match status" value="1"/>
</dbReference>
<dbReference type="SUPFAM" id="SSF46689">
    <property type="entry name" value="Homeodomain-like"/>
    <property type="match status" value="1"/>
</dbReference>
<name>A0ABU8S182_9SPHN</name>
<evidence type="ECO:0000256" key="2">
    <source>
        <dbReference type="ARBA" id="ARBA00023125"/>
    </source>
</evidence>
<dbReference type="PANTHER" id="PTHR30055:SF234">
    <property type="entry name" value="HTH-TYPE TRANSCRIPTIONAL REGULATOR BETI"/>
    <property type="match status" value="1"/>
</dbReference>
<evidence type="ECO:0000256" key="1">
    <source>
        <dbReference type="ARBA" id="ARBA00023015"/>
    </source>
</evidence>
<sequence length="204" mass="22870">MTGPTKADRPAQSRRNRTFDATHQALIEASVALISEKGVESLSVAGLARAVGMNRATVYYHFASREALLEAVSTWSSEQLTRGFASSESQQERIDFVARFVLENPDLIKLWIEQFIAPGDIRTRYPKWDEFIAASRQHGPGPSGEGDVGDIDVEVYCTFLLAGAIIGPRVFQSSVRPDLSEDEVIERFRVEQQRMLRRDGLLRK</sequence>
<dbReference type="PRINTS" id="PR00455">
    <property type="entry name" value="HTHTETR"/>
</dbReference>
<dbReference type="PROSITE" id="PS50977">
    <property type="entry name" value="HTH_TETR_2"/>
    <property type="match status" value="1"/>
</dbReference>
<dbReference type="InterPro" id="IPR001647">
    <property type="entry name" value="HTH_TetR"/>
</dbReference>
<dbReference type="PANTHER" id="PTHR30055">
    <property type="entry name" value="HTH-TYPE TRANSCRIPTIONAL REGULATOR RUTR"/>
    <property type="match status" value="1"/>
</dbReference>
<dbReference type="InterPro" id="IPR009057">
    <property type="entry name" value="Homeodomain-like_sf"/>
</dbReference>
<comment type="caution">
    <text evidence="6">The sequence shown here is derived from an EMBL/GenBank/DDBJ whole genome shotgun (WGS) entry which is preliminary data.</text>
</comment>
<keyword evidence="7" id="KW-1185">Reference proteome</keyword>
<accession>A0ABU8S182</accession>
<evidence type="ECO:0000313" key="6">
    <source>
        <dbReference type="EMBL" id="MEJ5979055.1"/>
    </source>
</evidence>
<proteinExistence type="predicted"/>
<feature type="domain" description="HTH tetR-type" evidence="5">
    <location>
        <begin position="20"/>
        <end position="80"/>
    </location>
</feature>
<feature type="DNA-binding region" description="H-T-H motif" evidence="4">
    <location>
        <begin position="43"/>
        <end position="62"/>
    </location>
</feature>
<evidence type="ECO:0000256" key="4">
    <source>
        <dbReference type="PROSITE-ProRule" id="PRU00335"/>
    </source>
</evidence>